<dbReference type="RefSeq" id="XP_040727010.1">
    <property type="nucleotide sequence ID" value="XM_040870990.1"/>
</dbReference>
<feature type="compositionally biased region" description="Polar residues" evidence="2">
    <location>
        <begin position="198"/>
        <end position="208"/>
    </location>
</feature>
<keyword evidence="4" id="KW-1185">Reference proteome</keyword>
<dbReference type="AlphaFoldDB" id="A0A1Y2FNJ3"/>
<feature type="region of interest" description="Disordered" evidence="2">
    <location>
        <begin position="184"/>
        <end position="208"/>
    </location>
</feature>
<evidence type="ECO:0008006" key="5">
    <source>
        <dbReference type="Google" id="ProtNLM"/>
    </source>
</evidence>
<keyword evidence="1" id="KW-0175">Coiled coil</keyword>
<name>A0A1Y2FNJ3_PROLT</name>
<proteinExistence type="predicted"/>
<comment type="caution">
    <text evidence="3">The sequence shown here is derived from an EMBL/GenBank/DDBJ whole genome shotgun (WGS) entry which is preliminary data.</text>
</comment>
<feature type="compositionally biased region" description="Low complexity" evidence="2">
    <location>
        <begin position="121"/>
        <end position="137"/>
    </location>
</feature>
<reference evidence="3 4" key="1">
    <citation type="submission" date="2016-07" db="EMBL/GenBank/DDBJ databases">
        <title>Pervasive Adenine N6-methylation of Active Genes in Fungi.</title>
        <authorList>
            <consortium name="DOE Joint Genome Institute"/>
            <person name="Mondo S.J."/>
            <person name="Dannebaum R.O."/>
            <person name="Kuo R.C."/>
            <person name="Labutti K."/>
            <person name="Haridas S."/>
            <person name="Kuo A."/>
            <person name="Salamov A."/>
            <person name="Ahrendt S.R."/>
            <person name="Lipzen A."/>
            <person name="Sullivan W."/>
            <person name="Andreopoulos W.B."/>
            <person name="Clum A."/>
            <person name="Lindquist E."/>
            <person name="Daum C."/>
            <person name="Ramamoorthy G.K."/>
            <person name="Gryganskyi A."/>
            <person name="Culley D."/>
            <person name="Magnuson J.K."/>
            <person name="James T.Y."/>
            <person name="O'Malley M.A."/>
            <person name="Stajich J.E."/>
            <person name="Spatafora J.W."/>
            <person name="Visel A."/>
            <person name="Grigoriev I.V."/>
        </authorList>
    </citation>
    <scope>NUCLEOTIDE SEQUENCE [LARGE SCALE GENOMIC DNA]</scope>
    <source>
        <strain evidence="3 4">12-1054</strain>
    </source>
</reference>
<feature type="coiled-coil region" evidence="1">
    <location>
        <begin position="261"/>
        <end position="288"/>
    </location>
</feature>
<feature type="compositionally biased region" description="Polar residues" evidence="2">
    <location>
        <begin position="99"/>
        <end position="108"/>
    </location>
</feature>
<protein>
    <recommendedName>
        <fullName evidence="5">MICOS complex subunit MIC12</fullName>
    </recommendedName>
</protein>
<feature type="compositionally biased region" description="Basic and acidic residues" evidence="2">
    <location>
        <begin position="138"/>
        <end position="155"/>
    </location>
</feature>
<organism evidence="3 4">
    <name type="scientific">Protomyces lactucae-debilis</name>
    <dbReference type="NCBI Taxonomy" id="2754530"/>
    <lineage>
        <taxon>Eukaryota</taxon>
        <taxon>Fungi</taxon>
        <taxon>Dikarya</taxon>
        <taxon>Ascomycota</taxon>
        <taxon>Taphrinomycotina</taxon>
        <taxon>Taphrinomycetes</taxon>
        <taxon>Taphrinales</taxon>
        <taxon>Protomycetaceae</taxon>
        <taxon>Protomyces</taxon>
    </lineage>
</organism>
<feature type="compositionally biased region" description="Basic and acidic residues" evidence="2">
    <location>
        <begin position="109"/>
        <end position="120"/>
    </location>
</feature>
<evidence type="ECO:0000313" key="3">
    <source>
        <dbReference type="EMBL" id="ORY85528.1"/>
    </source>
</evidence>
<dbReference type="Proteomes" id="UP000193685">
    <property type="component" value="Unassembled WGS sequence"/>
</dbReference>
<dbReference type="GeneID" id="63787589"/>
<feature type="compositionally biased region" description="Basic and acidic residues" evidence="2">
    <location>
        <begin position="184"/>
        <end position="195"/>
    </location>
</feature>
<dbReference type="EMBL" id="MCFI01000004">
    <property type="protein sequence ID" value="ORY85528.1"/>
    <property type="molecule type" value="Genomic_DNA"/>
</dbReference>
<evidence type="ECO:0000256" key="2">
    <source>
        <dbReference type="SAM" id="MobiDB-lite"/>
    </source>
</evidence>
<evidence type="ECO:0000313" key="4">
    <source>
        <dbReference type="Proteomes" id="UP000193685"/>
    </source>
</evidence>
<gene>
    <name evidence="3" type="ORF">BCR37DRAFT_391302</name>
</gene>
<evidence type="ECO:0000256" key="1">
    <source>
        <dbReference type="SAM" id="Coils"/>
    </source>
</evidence>
<feature type="region of interest" description="Disordered" evidence="2">
    <location>
        <begin position="99"/>
        <end position="169"/>
    </location>
</feature>
<feature type="compositionally biased region" description="Polar residues" evidence="2">
    <location>
        <begin position="158"/>
        <end position="169"/>
    </location>
</feature>
<dbReference type="OMA" id="WRRIFQG"/>
<dbReference type="OrthoDB" id="10655798at2759"/>
<accession>A0A1Y2FNJ3</accession>
<sequence length="390" mass="42838">MSRTLGFIAGLTVPAGLYYISTLHLDGTATQVVSSLDEQEKRLRSLDRLPPAQPTISGRKTQDDFLSRVKDGWNNTVEETVHKLQKVDYGEAAEKTATAASNLSQNAWEKTKPELEKAGEQAKSLAEQAKQAASEAAAKTEKAAEAAKESTERGLRQTAGQVQEATQETSEMLAAWERAALEKQSEARAATERGLRRTASQVQDVTQETSNQLAAWERAALQKSEEASERMRQGWAEAKEHTHDASARARETTAQANAKAAHFLEETKEFVSEKLEQVKQKLSGAAQDAKHSMQGAGHDVKPTSAQILENVKQDAALAKVDAVDRWRAMLDAKDDLAKEKALLLEQYAGRRVGFESVHDPTQAQVIADAAAAGRVARDPEHQAKKSWWFW</sequence>